<proteinExistence type="predicted"/>
<evidence type="ECO:0000313" key="4">
    <source>
        <dbReference type="Proteomes" id="UP001429564"/>
    </source>
</evidence>
<accession>A0ABX0W5P8</accession>
<keyword evidence="2" id="KW-0812">Transmembrane</keyword>
<evidence type="ECO:0000256" key="1">
    <source>
        <dbReference type="SAM" id="MobiDB-lite"/>
    </source>
</evidence>
<feature type="region of interest" description="Disordered" evidence="1">
    <location>
        <begin position="158"/>
        <end position="178"/>
    </location>
</feature>
<dbReference type="Proteomes" id="UP001429564">
    <property type="component" value="Unassembled WGS sequence"/>
</dbReference>
<protein>
    <submittedName>
        <fullName evidence="3">Uncharacterized protein</fullName>
    </submittedName>
</protein>
<gene>
    <name evidence="3" type="ORF">DL239_08270</name>
</gene>
<keyword evidence="2" id="KW-1133">Transmembrane helix</keyword>
<evidence type="ECO:0000313" key="3">
    <source>
        <dbReference type="EMBL" id="NIZ60968.1"/>
    </source>
</evidence>
<feature type="transmembrane region" description="Helical" evidence="2">
    <location>
        <begin position="30"/>
        <end position="49"/>
    </location>
</feature>
<dbReference type="RefSeq" id="WP_167683549.1">
    <property type="nucleotide sequence ID" value="NZ_QHLQ01000006.1"/>
</dbReference>
<sequence length="213" mass="24354">MASVEVMTVCENVCRDFGWVGPVASVLGDLGTFVIGISVIAAFRQLSLWRTEARELRRSTVAEELVALAHNADDALRDIRNPMDSIPKDKIGDRIYPYQRRYERIAKYNELFKDLRNAQIRVRAVIGNENVDQAVEELFKVRNRVAISIELLADYARSENSERSQEDRNHKMKLKRDLYGSLSKEDELGQKISSSVKTIEEQLNPISRLEANK</sequence>
<keyword evidence="2" id="KW-0472">Membrane</keyword>
<organism evidence="3 4">
    <name type="scientific">Parasedimentitalea denitrificans</name>
    <dbReference type="NCBI Taxonomy" id="2211118"/>
    <lineage>
        <taxon>Bacteria</taxon>
        <taxon>Pseudomonadati</taxon>
        <taxon>Pseudomonadota</taxon>
        <taxon>Alphaproteobacteria</taxon>
        <taxon>Rhodobacterales</taxon>
        <taxon>Paracoccaceae</taxon>
        <taxon>Parasedimentitalea</taxon>
    </lineage>
</organism>
<keyword evidence="4" id="KW-1185">Reference proteome</keyword>
<comment type="caution">
    <text evidence="3">The sequence shown here is derived from an EMBL/GenBank/DDBJ whole genome shotgun (WGS) entry which is preliminary data.</text>
</comment>
<evidence type="ECO:0000256" key="2">
    <source>
        <dbReference type="SAM" id="Phobius"/>
    </source>
</evidence>
<dbReference type="EMBL" id="QHLQ01000006">
    <property type="protein sequence ID" value="NIZ60968.1"/>
    <property type="molecule type" value="Genomic_DNA"/>
</dbReference>
<reference evidence="3 4" key="1">
    <citation type="submission" date="2018-05" db="EMBL/GenBank/DDBJ databases">
        <authorList>
            <person name="Zhang Y.-J."/>
        </authorList>
    </citation>
    <scope>NUCLEOTIDE SEQUENCE [LARGE SCALE GENOMIC DNA]</scope>
    <source>
        <strain evidence="3 4">CY04</strain>
    </source>
</reference>
<name>A0ABX0W5P8_9RHOB</name>